<dbReference type="Proteomes" id="UP000789366">
    <property type="component" value="Unassembled WGS sequence"/>
</dbReference>
<sequence length="498" mass="56868">MNNITREKRKYVDVSQPQSIKHCSEGIPLQQFIQKRRKLNEDEYINDPGKIFHNKLRSQKFIKLHSTCPPTPFKRQFCGNLCSSLKTSQNDVLRYCQEPRSNFNQIMLNNDNGILRSIEKAPRIIHDSLSMVNNQYRIPTTNVNISNNTRMVPINETNVVRDLSTDHLDAPRNDEQEFSNLNIIPSLISERHRKAVFVENLVDIACLIIEVIWASFSVSPSAKIISLRLFIQETLRRSRTSYSTFQTSLFYLLRIKNKITSLSQCNKFPLIPTSEYHSDTGHCSSQNNDPATCGRRMFLVSLIVASKYLQDRNYSNRAWAKISGLPVHEVNANEVCFLKLIDYNLFITEDVFKRWSSFLLTHIQAISGPDISSPDAFRRAENQKAVAVFCETLRSMDSTSLECKKSNLEIGPITPAASILGSPVSTLPKSLIEKMENTSIDVHDPNLKMNCCIKQRVSSSPISTFGNNTRFLANDCNETKFENCQNTRIERFLVRALA</sequence>
<comment type="caution">
    <text evidence="1">The sequence shown here is derived from an EMBL/GenBank/DDBJ whole genome shotgun (WGS) entry which is preliminary data.</text>
</comment>
<reference evidence="1" key="1">
    <citation type="submission" date="2021-06" db="EMBL/GenBank/DDBJ databases">
        <authorList>
            <person name="Kallberg Y."/>
            <person name="Tangrot J."/>
            <person name="Rosling A."/>
        </authorList>
    </citation>
    <scope>NUCLEOTIDE SEQUENCE</scope>
    <source>
        <strain evidence="1">28 12/20/2015</strain>
    </source>
</reference>
<accession>A0ACA9M8F4</accession>
<evidence type="ECO:0000313" key="2">
    <source>
        <dbReference type="Proteomes" id="UP000789366"/>
    </source>
</evidence>
<gene>
    <name evidence="1" type="ORF">SPELUC_LOCUS6206</name>
</gene>
<keyword evidence="2" id="KW-1185">Reference proteome</keyword>
<proteinExistence type="predicted"/>
<evidence type="ECO:0000313" key="1">
    <source>
        <dbReference type="EMBL" id="CAG8576792.1"/>
    </source>
</evidence>
<organism evidence="1 2">
    <name type="scientific">Cetraspora pellucida</name>
    <dbReference type="NCBI Taxonomy" id="1433469"/>
    <lineage>
        <taxon>Eukaryota</taxon>
        <taxon>Fungi</taxon>
        <taxon>Fungi incertae sedis</taxon>
        <taxon>Mucoromycota</taxon>
        <taxon>Glomeromycotina</taxon>
        <taxon>Glomeromycetes</taxon>
        <taxon>Diversisporales</taxon>
        <taxon>Gigasporaceae</taxon>
        <taxon>Cetraspora</taxon>
    </lineage>
</organism>
<name>A0ACA9M8F4_9GLOM</name>
<protein>
    <submittedName>
        <fullName evidence="1">6771_t:CDS:1</fullName>
    </submittedName>
</protein>
<dbReference type="EMBL" id="CAJVPW010007083">
    <property type="protein sequence ID" value="CAG8576792.1"/>
    <property type="molecule type" value="Genomic_DNA"/>
</dbReference>